<dbReference type="SUPFAM" id="SSF51735">
    <property type="entry name" value="NAD(P)-binding Rossmann-fold domains"/>
    <property type="match status" value="1"/>
</dbReference>
<dbReference type="InterPro" id="IPR006139">
    <property type="entry name" value="D-isomer_2_OHA_DH_cat_dom"/>
</dbReference>
<dbReference type="GO" id="GO:0033711">
    <property type="term" value="F:4-phosphoerythronate dehydrogenase activity"/>
    <property type="evidence" value="ECO:0007669"/>
    <property type="project" value="UniProtKB-EC"/>
</dbReference>
<dbReference type="InterPro" id="IPR029752">
    <property type="entry name" value="D-isomer_DH_CS1"/>
</dbReference>
<dbReference type="Gene3D" id="3.40.50.720">
    <property type="entry name" value="NAD(P)-binding Rossmann-like Domain"/>
    <property type="match status" value="2"/>
</dbReference>
<accession>A0A379MTM0</accession>
<dbReference type="InterPro" id="IPR036291">
    <property type="entry name" value="NAD(P)-bd_dom_sf"/>
</dbReference>
<dbReference type="EMBL" id="UGVL01000001">
    <property type="protein sequence ID" value="SUE34905.1"/>
    <property type="molecule type" value="Genomic_DNA"/>
</dbReference>
<dbReference type="SUPFAM" id="SSF52283">
    <property type="entry name" value="Formate/glycerate dehydrogenase catalytic domain-like"/>
    <property type="match status" value="1"/>
</dbReference>
<dbReference type="STRING" id="880526.GCA_000427365_01675"/>
<evidence type="ECO:0000256" key="1">
    <source>
        <dbReference type="ARBA" id="ARBA00005854"/>
    </source>
</evidence>
<organism evidence="9 10">
    <name type="scientific">Rikenella microfusus</name>
    <dbReference type="NCBI Taxonomy" id="28139"/>
    <lineage>
        <taxon>Bacteria</taxon>
        <taxon>Pseudomonadati</taxon>
        <taxon>Bacteroidota</taxon>
        <taxon>Bacteroidia</taxon>
        <taxon>Bacteroidales</taxon>
        <taxon>Rikenellaceae</taxon>
        <taxon>Rikenella</taxon>
    </lineage>
</organism>
<evidence type="ECO:0000256" key="3">
    <source>
        <dbReference type="ARBA" id="ARBA00023002"/>
    </source>
</evidence>
<evidence type="ECO:0000256" key="5">
    <source>
        <dbReference type="ARBA" id="ARBA00023096"/>
    </source>
</evidence>
<reference evidence="9 10" key="1">
    <citation type="submission" date="2018-06" db="EMBL/GenBank/DDBJ databases">
        <authorList>
            <consortium name="Pathogen Informatics"/>
            <person name="Doyle S."/>
        </authorList>
    </citation>
    <scope>NUCLEOTIDE SEQUENCE [LARGE SCALE GENOMIC DNA]</scope>
    <source>
        <strain evidence="9 10">NCTC11190</strain>
    </source>
</reference>
<evidence type="ECO:0000259" key="7">
    <source>
        <dbReference type="Pfam" id="PF00389"/>
    </source>
</evidence>
<dbReference type="RefSeq" id="WP_027291318.1">
    <property type="nucleotide sequence ID" value="NZ_UGVL01000001.1"/>
</dbReference>
<evidence type="ECO:0000256" key="6">
    <source>
        <dbReference type="RuleBase" id="RU003719"/>
    </source>
</evidence>
<protein>
    <submittedName>
        <fullName evidence="9">Erythronate-4-phosphate dehydrogenase</fullName>
        <ecNumber evidence="9">1.1.1.290</ecNumber>
    </submittedName>
</protein>
<proteinExistence type="inferred from homology"/>
<keyword evidence="2" id="KW-0963">Cytoplasm</keyword>
<keyword evidence="3 6" id="KW-0560">Oxidoreductase</keyword>
<dbReference type="GO" id="GO:0051287">
    <property type="term" value="F:NAD binding"/>
    <property type="evidence" value="ECO:0007669"/>
    <property type="project" value="InterPro"/>
</dbReference>
<feature type="domain" description="D-isomer specific 2-hydroxyacid dehydrogenase catalytic" evidence="7">
    <location>
        <begin position="21"/>
        <end position="99"/>
    </location>
</feature>
<dbReference type="EC" id="1.1.1.290" evidence="9"/>
<dbReference type="PROSITE" id="PS00065">
    <property type="entry name" value="D_2_HYDROXYACID_DH_1"/>
    <property type="match status" value="1"/>
</dbReference>
<keyword evidence="4" id="KW-0520">NAD</keyword>
<dbReference type="OrthoDB" id="1522997at2"/>
<keyword evidence="10" id="KW-1185">Reference proteome</keyword>
<dbReference type="Pfam" id="PF00389">
    <property type="entry name" value="2-Hacid_dh"/>
    <property type="match status" value="1"/>
</dbReference>
<evidence type="ECO:0000313" key="10">
    <source>
        <dbReference type="Proteomes" id="UP000255233"/>
    </source>
</evidence>
<comment type="similarity">
    <text evidence="1 6">Belongs to the D-isomer specific 2-hydroxyacid dehydrogenase family.</text>
</comment>
<dbReference type="InterPro" id="IPR038251">
    <property type="entry name" value="PdxB_dimer_sf"/>
</dbReference>
<evidence type="ECO:0000256" key="2">
    <source>
        <dbReference type="ARBA" id="ARBA00022490"/>
    </source>
</evidence>
<dbReference type="Gene3D" id="3.30.1370.170">
    <property type="match status" value="1"/>
</dbReference>
<dbReference type="InterPro" id="IPR020921">
    <property type="entry name" value="Erythronate-4-P_DHase"/>
</dbReference>
<dbReference type="InterPro" id="IPR050418">
    <property type="entry name" value="D-iso_2-hydroxyacid_DH_PdxB"/>
</dbReference>
<name>A0A379MTM0_9BACT</name>
<dbReference type="Proteomes" id="UP000255233">
    <property type="component" value="Unassembled WGS sequence"/>
</dbReference>
<keyword evidence="5" id="KW-0664">Pyridoxine biosynthesis</keyword>
<feature type="domain" description="D-isomer specific 2-hydroxyacid dehydrogenase NAD-binding" evidence="8">
    <location>
        <begin position="106"/>
        <end position="250"/>
    </location>
</feature>
<evidence type="ECO:0000259" key="8">
    <source>
        <dbReference type="Pfam" id="PF02826"/>
    </source>
</evidence>
<dbReference type="GO" id="GO:0008615">
    <property type="term" value="P:pyridoxine biosynthetic process"/>
    <property type="evidence" value="ECO:0007669"/>
    <property type="project" value="UniProtKB-KW"/>
</dbReference>
<dbReference type="PANTHER" id="PTHR43761:SF1">
    <property type="entry name" value="D-ISOMER SPECIFIC 2-HYDROXYACID DEHYDROGENASE CATALYTIC DOMAIN-CONTAINING PROTEIN-RELATED"/>
    <property type="match status" value="1"/>
</dbReference>
<dbReference type="Pfam" id="PF02826">
    <property type="entry name" value="2-Hacid_dh_C"/>
    <property type="match status" value="1"/>
</dbReference>
<dbReference type="AlphaFoldDB" id="A0A379MTM0"/>
<dbReference type="GO" id="GO:0005737">
    <property type="term" value="C:cytoplasm"/>
    <property type="evidence" value="ECO:0007669"/>
    <property type="project" value="InterPro"/>
</dbReference>
<evidence type="ECO:0000313" key="9">
    <source>
        <dbReference type="EMBL" id="SUE34905.1"/>
    </source>
</evidence>
<evidence type="ECO:0000256" key="4">
    <source>
        <dbReference type="ARBA" id="ARBA00023027"/>
    </source>
</evidence>
<dbReference type="PANTHER" id="PTHR43761">
    <property type="entry name" value="D-ISOMER SPECIFIC 2-HYDROXYACID DEHYDROGENASE FAMILY PROTEIN (AFU_ORTHOLOGUE AFUA_1G13630)"/>
    <property type="match status" value="1"/>
</dbReference>
<dbReference type="InterPro" id="IPR006140">
    <property type="entry name" value="D-isomer_DH_NAD-bd"/>
</dbReference>
<gene>
    <name evidence="9" type="primary">pdxB</name>
    <name evidence="9" type="ORF">NCTC11190_02143</name>
</gene>
<sequence>MKIVIDDKIPFIRGVFEPYAEVAYRPGAKIDAAAAKDADILVVRTRTRCDAALLAGSRVRLIATATIGYDHIDTDYCRSRGIRVATAAGCNARGVLQWVFAALLALGARPEGATLGIVGAGNVGTAVREAAETVGFDVVCCDPPRVRRAEPGTERFVALPELLKRADVVTMHVLLDDTTRGMASREFFETMKPGAVFLNSSRGEAVDDAALKEALRSGRVSRAAIDVWNREPQIDRELLSAAAIATPHIAGYSLQGKAMGTAMTVRTVASFLNLPISGDWYPAGLPAQCPRTDLTWDGIAACMPDYYDIGTDDAALRATPERFEELRGDYRFRKEFF</sequence>
<dbReference type="CDD" id="cd12158">
    <property type="entry name" value="ErythrP_dh"/>
    <property type="match status" value="1"/>
</dbReference>